<protein>
    <recommendedName>
        <fullName evidence="2">Universal stress protein</fullName>
    </recommendedName>
</protein>
<dbReference type="CDD" id="cd00293">
    <property type="entry name" value="USP-like"/>
    <property type="match status" value="1"/>
</dbReference>
<evidence type="ECO:0000259" key="3">
    <source>
        <dbReference type="Pfam" id="PF00582"/>
    </source>
</evidence>
<dbReference type="Gene3D" id="3.40.50.620">
    <property type="entry name" value="HUPs"/>
    <property type="match status" value="1"/>
</dbReference>
<dbReference type="PANTHER" id="PTHR46268:SF15">
    <property type="entry name" value="UNIVERSAL STRESS PROTEIN HP_0031"/>
    <property type="match status" value="1"/>
</dbReference>
<comment type="caution">
    <text evidence="4">The sequence shown here is derived from an EMBL/GenBank/DDBJ whole genome shotgun (WGS) entry which is preliminary data.</text>
</comment>
<evidence type="ECO:0000256" key="2">
    <source>
        <dbReference type="PIRNR" id="PIRNR006276"/>
    </source>
</evidence>
<keyword evidence="5" id="KW-1185">Reference proteome</keyword>
<comment type="subcellular location">
    <subcellularLocation>
        <location evidence="2">Cytoplasm</location>
    </subcellularLocation>
</comment>
<dbReference type="InterPro" id="IPR014729">
    <property type="entry name" value="Rossmann-like_a/b/a_fold"/>
</dbReference>
<dbReference type="SUPFAM" id="SSF52402">
    <property type="entry name" value="Adenine nucleotide alpha hydrolases-like"/>
    <property type="match status" value="1"/>
</dbReference>
<evidence type="ECO:0000313" key="5">
    <source>
        <dbReference type="Proteomes" id="UP000440694"/>
    </source>
</evidence>
<name>A0A6I3KNS4_9HYPH</name>
<keyword evidence="2" id="KW-0963">Cytoplasm</keyword>
<gene>
    <name evidence="4" type="ORF">GIW81_17455</name>
</gene>
<dbReference type="Proteomes" id="UP000440694">
    <property type="component" value="Unassembled WGS sequence"/>
</dbReference>
<dbReference type="EMBL" id="WMBQ01000002">
    <property type="protein sequence ID" value="MTD96129.1"/>
    <property type="molecule type" value="Genomic_DNA"/>
</dbReference>
<sequence length="145" mass="15054">MYAHILIATDGSDLAQRAVEQGLALAKALNAKVTAVTVTEPWTAAVSGEWAVAFPVEEYEKATAANAEKILGGVQAAAASLGVTCDGVHVKDQYAAEGIVEEAKARGCDLIVMASHGRRGIAKFILGSQATRVLAHSAVPLLICR</sequence>
<organism evidence="4 5">
    <name type="scientific">Hyphomicrobium album</name>
    <dbReference type="NCBI Taxonomy" id="2665159"/>
    <lineage>
        <taxon>Bacteria</taxon>
        <taxon>Pseudomonadati</taxon>
        <taxon>Pseudomonadota</taxon>
        <taxon>Alphaproteobacteria</taxon>
        <taxon>Hyphomicrobiales</taxon>
        <taxon>Hyphomicrobiaceae</taxon>
        <taxon>Hyphomicrobium</taxon>
    </lineage>
</organism>
<comment type="similarity">
    <text evidence="1 2">Belongs to the universal stress protein A family.</text>
</comment>
<dbReference type="RefSeq" id="WP_154740590.1">
    <property type="nucleotide sequence ID" value="NZ_WMBQ01000002.1"/>
</dbReference>
<evidence type="ECO:0000313" key="4">
    <source>
        <dbReference type="EMBL" id="MTD96129.1"/>
    </source>
</evidence>
<dbReference type="Pfam" id="PF00582">
    <property type="entry name" value="Usp"/>
    <property type="match status" value="1"/>
</dbReference>
<dbReference type="PRINTS" id="PR01438">
    <property type="entry name" value="UNVRSLSTRESS"/>
</dbReference>
<dbReference type="AlphaFoldDB" id="A0A6I3KNS4"/>
<dbReference type="InterPro" id="IPR006015">
    <property type="entry name" value="Universal_stress_UspA"/>
</dbReference>
<dbReference type="GO" id="GO:0005737">
    <property type="term" value="C:cytoplasm"/>
    <property type="evidence" value="ECO:0007669"/>
    <property type="project" value="UniProtKB-SubCell"/>
</dbReference>
<dbReference type="InterPro" id="IPR006016">
    <property type="entry name" value="UspA"/>
</dbReference>
<evidence type="ECO:0000256" key="1">
    <source>
        <dbReference type="ARBA" id="ARBA00008791"/>
    </source>
</evidence>
<proteinExistence type="inferred from homology"/>
<reference evidence="4 5" key="1">
    <citation type="submission" date="2019-11" db="EMBL/GenBank/DDBJ databases">
        <title>Identification of a novel strain.</title>
        <authorList>
            <person name="Xu Q."/>
            <person name="Wang G."/>
        </authorList>
    </citation>
    <scope>NUCLEOTIDE SEQUENCE [LARGE SCALE GENOMIC DNA]</scope>
    <source>
        <strain evidence="5">xq</strain>
    </source>
</reference>
<dbReference type="PIRSF" id="PIRSF006276">
    <property type="entry name" value="UspA"/>
    <property type="match status" value="1"/>
</dbReference>
<feature type="domain" description="UspA" evidence="3">
    <location>
        <begin position="1"/>
        <end position="145"/>
    </location>
</feature>
<accession>A0A6I3KNS4</accession>
<dbReference type="PANTHER" id="PTHR46268">
    <property type="entry name" value="STRESS RESPONSE PROTEIN NHAX"/>
    <property type="match status" value="1"/>
</dbReference>